<accession>A0A0A9H570</accession>
<organism evidence="2">
    <name type="scientific">Arundo donax</name>
    <name type="common">Giant reed</name>
    <name type="synonym">Donax arundinaceus</name>
    <dbReference type="NCBI Taxonomy" id="35708"/>
    <lineage>
        <taxon>Eukaryota</taxon>
        <taxon>Viridiplantae</taxon>
        <taxon>Streptophyta</taxon>
        <taxon>Embryophyta</taxon>
        <taxon>Tracheophyta</taxon>
        <taxon>Spermatophyta</taxon>
        <taxon>Magnoliopsida</taxon>
        <taxon>Liliopsida</taxon>
        <taxon>Poales</taxon>
        <taxon>Poaceae</taxon>
        <taxon>PACMAD clade</taxon>
        <taxon>Arundinoideae</taxon>
        <taxon>Arundineae</taxon>
        <taxon>Arundo</taxon>
    </lineage>
</organism>
<evidence type="ECO:0000313" key="2">
    <source>
        <dbReference type="EMBL" id="JAE32355.1"/>
    </source>
</evidence>
<feature type="region of interest" description="Disordered" evidence="1">
    <location>
        <begin position="15"/>
        <end position="77"/>
    </location>
</feature>
<sequence length="77" mass="8200">MRMIWLMEQLPDTSSFIGKSAASLPTSRRTSARGPTSTRRPGLRSRGTTRCGRGRGASSTSATTSSPATATRSWPTV</sequence>
<feature type="compositionally biased region" description="Low complexity" evidence="1">
    <location>
        <begin position="44"/>
        <end position="77"/>
    </location>
</feature>
<protein>
    <submittedName>
        <fullName evidence="2">Uncharacterized protein</fullName>
    </submittedName>
</protein>
<name>A0A0A9H570_ARUDO</name>
<evidence type="ECO:0000256" key="1">
    <source>
        <dbReference type="SAM" id="MobiDB-lite"/>
    </source>
</evidence>
<dbReference type="EMBL" id="GBRH01165541">
    <property type="protein sequence ID" value="JAE32355.1"/>
    <property type="molecule type" value="Transcribed_RNA"/>
</dbReference>
<reference evidence="2" key="2">
    <citation type="journal article" date="2015" name="Data Brief">
        <title>Shoot transcriptome of the giant reed, Arundo donax.</title>
        <authorList>
            <person name="Barrero R.A."/>
            <person name="Guerrero F.D."/>
            <person name="Moolhuijzen P."/>
            <person name="Goolsby J.A."/>
            <person name="Tidwell J."/>
            <person name="Bellgard S.E."/>
            <person name="Bellgard M.I."/>
        </authorList>
    </citation>
    <scope>NUCLEOTIDE SEQUENCE</scope>
    <source>
        <tissue evidence="2">Shoot tissue taken approximately 20 cm above the soil surface</tissue>
    </source>
</reference>
<reference evidence="2" key="1">
    <citation type="submission" date="2014-09" db="EMBL/GenBank/DDBJ databases">
        <authorList>
            <person name="Magalhaes I.L.F."/>
            <person name="Oliveira U."/>
            <person name="Santos F.R."/>
            <person name="Vidigal T.H.D.A."/>
            <person name="Brescovit A.D."/>
            <person name="Santos A.J."/>
        </authorList>
    </citation>
    <scope>NUCLEOTIDE SEQUENCE</scope>
    <source>
        <tissue evidence="2">Shoot tissue taken approximately 20 cm above the soil surface</tissue>
    </source>
</reference>
<dbReference type="AlphaFoldDB" id="A0A0A9H570"/>
<proteinExistence type="predicted"/>
<feature type="compositionally biased region" description="Polar residues" evidence="1">
    <location>
        <begin position="15"/>
        <end position="39"/>
    </location>
</feature>